<dbReference type="EMBL" id="JAVXUO010001127">
    <property type="protein sequence ID" value="KAK2985736.1"/>
    <property type="molecule type" value="Genomic_DNA"/>
</dbReference>
<gene>
    <name evidence="1" type="ORF">RJ640_016049</name>
</gene>
<protein>
    <submittedName>
        <fullName evidence="1">Uncharacterized protein</fullName>
    </submittedName>
</protein>
<evidence type="ECO:0000313" key="2">
    <source>
        <dbReference type="Proteomes" id="UP001187471"/>
    </source>
</evidence>
<dbReference type="Proteomes" id="UP001187471">
    <property type="component" value="Unassembled WGS sequence"/>
</dbReference>
<organism evidence="1 2">
    <name type="scientific">Escallonia rubra</name>
    <dbReference type="NCBI Taxonomy" id="112253"/>
    <lineage>
        <taxon>Eukaryota</taxon>
        <taxon>Viridiplantae</taxon>
        <taxon>Streptophyta</taxon>
        <taxon>Embryophyta</taxon>
        <taxon>Tracheophyta</taxon>
        <taxon>Spermatophyta</taxon>
        <taxon>Magnoliopsida</taxon>
        <taxon>eudicotyledons</taxon>
        <taxon>Gunneridae</taxon>
        <taxon>Pentapetalae</taxon>
        <taxon>asterids</taxon>
        <taxon>campanulids</taxon>
        <taxon>Escalloniales</taxon>
        <taxon>Escalloniaceae</taxon>
        <taxon>Escallonia</taxon>
    </lineage>
</organism>
<sequence length="243" mass="26111">MPTTDSLNFKQVAALLSITVLPISYFLPRGIIGVGSNKVSSCRSFFLYAPFEGLIKLLERFTDHDELAGLVLAQVIRCLPPFSVYLADGCIAELHFYLLFAGNPTFISTKSSLLTASTSSGAAPSNIRIKQEENPFVISESLSTLNLITRPTSILTSSHTWAVQPITRFASTRPDSSNSGSRPAYCSSRFTRSIGSGNDLNSQTKNSSFSATFAGLTGDSVTVKANHGSEKSGFLSVCMESEV</sequence>
<accession>A0AA88RUA3</accession>
<evidence type="ECO:0000313" key="1">
    <source>
        <dbReference type="EMBL" id="KAK2985736.1"/>
    </source>
</evidence>
<dbReference type="AlphaFoldDB" id="A0AA88RUA3"/>
<comment type="caution">
    <text evidence="1">The sequence shown here is derived from an EMBL/GenBank/DDBJ whole genome shotgun (WGS) entry which is preliminary data.</text>
</comment>
<keyword evidence="2" id="KW-1185">Reference proteome</keyword>
<name>A0AA88RUA3_9ASTE</name>
<proteinExistence type="predicted"/>
<reference evidence="1" key="1">
    <citation type="submission" date="2022-12" db="EMBL/GenBank/DDBJ databases">
        <title>Draft genome assemblies for two species of Escallonia (Escalloniales).</title>
        <authorList>
            <person name="Chanderbali A."/>
            <person name="Dervinis C."/>
            <person name="Anghel I."/>
            <person name="Soltis D."/>
            <person name="Soltis P."/>
            <person name="Zapata F."/>
        </authorList>
    </citation>
    <scope>NUCLEOTIDE SEQUENCE</scope>
    <source>
        <strain evidence="1">UCBG92.1500</strain>
        <tissue evidence="1">Leaf</tissue>
    </source>
</reference>